<dbReference type="SUPFAM" id="SSF56235">
    <property type="entry name" value="N-terminal nucleophile aminohydrolases (Ntn hydrolases)"/>
    <property type="match status" value="1"/>
</dbReference>
<dbReference type="Gene3D" id="1.10.246.130">
    <property type="match status" value="1"/>
</dbReference>
<protein>
    <submittedName>
        <fullName evidence="1">Gamma-glutamyltransferase</fullName>
    </submittedName>
</protein>
<reference evidence="1 2" key="1">
    <citation type="journal article" date="2021" name="Elife">
        <title>Chloroplast acquisition without the gene transfer in kleptoplastic sea slugs, Plakobranchus ocellatus.</title>
        <authorList>
            <person name="Maeda T."/>
            <person name="Takahashi S."/>
            <person name="Yoshida T."/>
            <person name="Shimamura S."/>
            <person name="Takaki Y."/>
            <person name="Nagai Y."/>
            <person name="Toyoda A."/>
            <person name="Suzuki Y."/>
            <person name="Arimoto A."/>
            <person name="Ishii H."/>
            <person name="Satoh N."/>
            <person name="Nishiyama T."/>
            <person name="Hasebe M."/>
            <person name="Maruyama T."/>
            <person name="Minagawa J."/>
            <person name="Obokata J."/>
            <person name="Shigenobu S."/>
        </authorList>
    </citation>
    <scope>NUCLEOTIDE SEQUENCE [LARGE SCALE GENOMIC DNA]</scope>
</reference>
<dbReference type="InterPro" id="IPR043138">
    <property type="entry name" value="GGT_lsub"/>
</dbReference>
<dbReference type="Pfam" id="PF01019">
    <property type="entry name" value="G_glu_transpept"/>
    <property type="match status" value="2"/>
</dbReference>
<comment type="caution">
    <text evidence="1">The sequence shown here is derived from an EMBL/GenBank/DDBJ whole genome shotgun (WGS) entry which is preliminary data.</text>
</comment>
<gene>
    <name evidence="1" type="ORF">ElyMa_005919900</name>
</gene>
<dbReference type="Gene3D" id="3.60.20.40">
    <property type="match status" value="1"/>
</dbReference>
<dbReference type="EMBL" id="BMAT01011871">
    <property type="protein sequence ID" value="GFR81262.1"/>
    <property type="molecule type" value="Genomic_DNA"/>
</dbReference>
<evidence type="ECO:0000313" key="2">
    <source>
        <dbReference type="Proteomes" id="UP000762676"/>
    </source>
</evidence>
<dbReference type="PANTHER" id="PTHR43881:SF1">
    <property type="entry name" value="GAMMA-GLUTAMYLTRANSPEPTIDASE (AFU_ORTHOLOGUE AFUA_4G13580)"/>
    <property type="match status" value="1"/>
</dbReference>
<dbReference type="AlphaFoldDB" id="A0AAV4G6C8"/>
<dbReference type="Proteomes" id="UP000762676">
    <property type="component" value="Unassembled WGS sequence"/>
</dbReference>
<keyword evidence="2" id="KW-1185">Reference proteome</keyword>
<dbReference type="InterPro" id="IPR029055">
    <property type="entry name" value="Ntn_hydrolases_N"/>
</dbReference>
<dbReference type="InterPro" id="IPR052896">
    <property type="entry name" value="GGT-like_enzyme"/>
</dbReference>
<accession>A0AAV4G6C8</accession>
<organism evidence="1 2">
    <name type="scientific">Elysia marginata</name>
    <dbReference type="NCBI Taxonomy" id="1093978"/>
    <lineage>
        <taxon>Eukaryota</taxon>
        <taxon>Metazoa</taxon>
        <taxon>Spiralia</taxon>
        <taxon>Lophotrochozoa</taxon>
        <taxon>Mollusca</taxon>
        <taxon>Gastropoda</taxon>
        <taxon>Heterobranchia</taxon>
        <taxon>Euthyneura</taxon>
        <taxon>Panpulmonata</taxon>
        <taxon>Sacoglossa</taxon>
        <taxon>Placobranchoidea</taxon>
        <taxon>Plakobranchidae</taxon>
        <taxon>Elysia</taxon>
    </lineage>
</organism>
<dbReference type="InterPro" id="IPR043137">
    <property type="entry name" value="GGT_ssub_C"/>
</dbReference>
<proteinExistence type="predicted"/>
<dbReference type="PANTHER" id="PTHR43881">
    <property type="entry name" value="GAMMA-GLUTAMYLTRANSPEPTIDASE (AFU_ORTHOLOGUE AFUA_4G13580)"/>
    <property type="match status" value="1"/>
</dbReference>
<sequence length="505" mass="56477">MGHNSAEYIHHVAESLRLALADTLKFCADPEFTCPPLERLLSKDYALQLRNMIHSDSVVPSSTLKASHLDMLADVLLFNIFFFQTFSKNRGWAFSLDPSHRNALAPGKRPYHTIIPAMVTSPDTNELLMSYGIMGGFIQPQGHIQILLNMLEFGLDPQAALDAPRFSIGQGKLRNIYEPHTNLDSISLEEGIPGSVQLKLENLGHNVSLLTGLERSLLGRGQAISRGSSWWRCSNESGGDGAKRVENAKNTDASQEVVYWAANSIAENKHTAVLLSSIGVKPYNILRSLTAPDLPSSKTYANLCQTLQSRYCPKPLEIVERFKFHKRSQETGENIADFIAAIKRLSEHCNFWAFLQTTLRNRFVCGLQDEAIQKRLLQERDLTFEGATNLALAMEMANRDAHDLQSSADKSIHKIGIKTPGTGQTGTPTPRNQSSRPLFPPCLSCRKTNHKLSNCYFKDATCNNVTKRATYKLFANQVKIKTNFTLYSLSVPWHNTKVLYFCIVF</sequence>
<evidence type="ECO:0000313" key="1">
    <source>
        <dbReference type="EMBL" id="GFR81262.1"/>
    </source>
</evidence>
<name>A0AAV4G6C8_9GAST</name>